<evidence type="ECO:0000256" key="7">
    <source>
        <dbReference type="ARBA" id="ARBA00023049"/>
    </source>
</evidence>
<dbReference type="EMBL" id="JABWGV010000003">
    <property type="protein sequence ID" value="NVD45178.1"/>
    <property type="molecule type" value="Genomic_DNA"/>
</dbReference>
<evidence type="ECO:0000256" key="5">
    <source>
        <dbReference type="ARBA" id="ARBA00022801"/>
    </source>
</evidence>
<dbReference type="CDD" id="cd08662">
    <property type="entry name" value="M13"/>
    <property type="match status" value="1"/>
</dbReference>
<gene>
    <name evidence="11" type="ORF">HUV48_09115</name>
</gene>
<accession>A0A850H5M9</accession>
<comment type="caution">
    <text evidence="11">The sequence shown here is derived from an EMBL/GenBank/DDBJ whole genome shotgun (WGS) entry which is preliminary data.</text>
</comment>
<name>A0A850H5M9_9SPHN</name>
<dbReference type="GO" id="GO:0016485">
    <property type="term" value="P:protein processing"/>
    <property type="evidence" value="ECO:0007669"/>
    <property type="project" value="TreeGrafter"/>
</dbReference>
<dbReference type="Gene3D" id="1.10.1380.10">
    <property type="entry name" value="Neutral endopeptidase , domain2"/>
    <property type="match status" value="1"/>
</dbReference>
<dbReference type="Proteomes" id="UP000561438">
    <property type="component" value="Unassembled WGS sequence"/>
</dbReference>
<dbReference type="Pfam" id="PF01431">
    <property type="entry name" value="Peptidase_M13"/>
    <property type="match status" value="1"/>
</dbReference>
<reference evidence="11 12" key="1">
    <citation type="submission" date="2020-06" db="EMBL/GenBank/DDBJ databases">
        <title>Altererythrobacter sp. HHU K3-1.</title>
        <authorList>
            <person name="Zhang D."/>
            <person name="Xue H."/>
        </authorList>
    </citation>
    <scope>NUCLEOTIDE SEQUENCE [LARGE SCALE GENOMIC DNA]</scope>
    <source>
        <strain evidence="11 12">HHU K3-1</strain>
    </source>
</reference>
<dbReference type="PANTHER" id="PTHR11733:SF167">
    <property type="entry name" value="FI17812P1-RELATED"/>
    <property type="match status" value="1"/>
</dbReference>
<evidence type="ECO:0000256" key="4">
    <source>
        <dbReference type="ARBA" id="ARBA00022723"/>
    </source>
</evidence>
<dbReference type="InterPro" id="IPR008753">
    <property type="entry name" value="Peptidase_M13_N"/>
</dbReference>
<comment type="similarity">
    <text evidence="2">Belongs to the peptidase M13 family.</text>
</comment>
<dbReference type="GO" id="GO:0005886">
    <property type="term" value="C:plasma membrane"/>
    <property type="evidence" value="ECO:0007669"/>
    <property type="project" value="TreeGrafter"/>
</dbReference>
<sequence>MIKQILTGSASALALMCAAPVLAQDSAATAATQAEASTPDMTFGDWGVDPAQLDRSVDPGDDFFEFVNGKWIEQNELPSDFSRFGAFNFLNEKSRADVRSLIAELRAANPAPGSEEARIVDAYNAYLDTDAINAAGLAPAQPYLNKITQASSLEELVGLFGNGAYPSLVSAGVGVDSKEPDTYIVSTGFSGMGLPDRDYYLVDNERNQQIREAYMEYLTFLMGKAGYENPAQVAESVYAFEEDVARLEWDRTVLRNSDLTYNKIDRAELQRLAGDFPIETLLQSAGFADQQQFLMSQLPPTDKELEGAGIDKAKAPQMIGGGTPGMMKMLANTPLSLIKAYMVKEFLSNNASVLPSDIDQANFNFYGKTLSGTEEQEPRWKRAIGATQGQLGEVLGKAYVQRNFPEESKAAMQDLVANLRKAMRQSIDENPWMTAETKQQAYAKLDSFNPKIGYPDEFETYKGLEITGDNPLENRISAANWQIADNRAKLGTPVDKTEWFMLPQTVNAYYNPVFNEIVFPAAILQQPFFGPDADPAVNYGGIGAVIGHEMGHGFDDQGAKYDATGALRNWWADADLERFTNLGDKLAAQYNEYCPYDDGATCVNGRFTLGENIGDVGGLSMAYRAYRLSLDGKEPPVIDGLTGDQRFFLAWAQVWRSMQREANGRQRLLTDPHSPEEFRVNGAVRNQDAWYKAFNVTPDDELYLPPEERVHIW</sequence>
<dbReference type="Gene3D" id="3.40.390.10">
    <property type="entry name" value="Collagenase (Catalytic Domain)"/>
    <property type="match status" value="1"/>
</dbReference>
<feature type="domain" description="Peptidase M13 C-terminal" evidence="9">
    <location>
        <begin position="507"/>
        <end position="710"/>
    </location>
</feature>
<dbReference type="PANTHER" id="PTHR11733">
    <property type="entry name" value="ZINC METALLOPROTEASE FAMILY M13 NEPRILYSIN-RELATED"/>
    <property type="match status" value="1"/>
</dbReference>
<dbReference type="SUPFAM" id="SSF55486">
    <property type="entry name" value="Metalloproteases ('zincins'), catalytic domain"/>
    <property type="match status" value="1"/>
</dbReference>
<dbReference type="Pfam" id="PF05649">
    <property type="entry name" value="Peptidase_M13_N"/>
    <property type="match status" value="1"/>
</dbReference>
<evidence type="ECO:0000256" key="1">
    <source>
        <dbReference type="ARBA" id="ARBA00001947"/>
    </source>
</evidence>
<keyword evidence="6" id="KW-0862">Zinc</keyword>
<dbReference type="GO" id="GO:0046872">
    <property type="term" value="F:metal ion binding"/>
    <property type="evidence" value="ECO:0007669"/>
    <property type="project" value="UniProtKB-KW"/>
</dbReference>
<dbReference type="PRINTS" id="PR00786">
    <property type="entry name" value="NEPRILYSIN"/>
</dbReference>
<keyword evidence="12" id="KW-1185">Reference proteome</keyword>
<keyword evidence="4" id="KW-0479">Metal-binding</keyword>
<dbReference type="InterPro" id="IPR018497">
    <property type="entry name" value="Peptidase_M13_C"/>
</dbReference>
<dbReference type="AlphaFoldDB" id="A0A850H5M9"/>
<evidence type="ECO:0000313" key="12">
    <source>
        <dbReference type="Proteomes" id="UP000561438"/>
    </source>
</evidence>
<evidence type="ECO:0000259" key="10">
    <source>
        <dbReference type="Pfam" id="PF05649"/>
    </source>
</evidence>
<dbReference type="InterPro" id="IPR042089">
    <property type="entry name" value="Peptidase_M13_dom_2"/>
</dbReference>
<feature type="signal peptide" evidence="8">
    <location>
        <begin position="1"/>
        <end position="23"/>
    </location>
</feature>
<keyword evidence="5" id="KW-0378">Hydrolase</keyword>
<keyword evidence="8" id="KW-0732">Signal</keyword>
<comment type="cofactor">
    <cofactor evidence="1">
        <name>Zn(2+)</name>
        <dbReference type="ChEBI" id="CHEBI:29105"/>
    </cofactor>
</comment>
<proteinExistence type="inferred from homology"/>
<keyword evidence="7" id="KW-0482">Metalloprotease</keyword>
<feature type="domain" description="Peptidase M13 N-terminal" evidence="10">
    <location>
        <begin position="59"/>
        <end position="455"/>
    </location>
</feature>
<dbReference type="PROSITE" id="PS51885">
    <property type="entry name" value="NEPRILYSIN"/>
    <property type="match status" value="1"/>
</dbReference>
<dbReference type="GO" id="GO:0004222">
    <property type="term" value="F:metalloendopeptidase activity"/>
    <property type="evidence" value="ECO:0007669"/>
    <property type="project" value="InterPro"/>
</dbReference>
<evidence type="ECO:0000256" key="2">
    <source>
        <dbReference type="ARBA" id="ARBA00007357"/>
    </source>
</evidence>
<protein>
    <submittedName>
        <fullName evidence="11">M13 family metallopeptidase</fullName>
    </submittedName>
</protein>
<evidence type="ECO:0000256" key="8">
    <source>
        <dbReference type="SAM" id="SignalP"/>
    </source>
</evidence>
<organism evidence="11 12">
    <name type="scientific">Qipengyuania atrilutea</name>
    <dbReference type="NCBI Taxonomy" id="2744473"/>
    <lineage>
        <taxon>Bacteria</taxon>
        <taxon>Pseudomonadati</taxon>
        <taxon>Pseudomonadota</taxon>
        <taxon>Alphaproteobacteria</taxon>
        <taxon>Sphingomonadales</taxon>
        <taxon>Erythrobacteraceae</taxon>
        <taxon>Qipengyuania</taxon>
    </lineage>
</organism>
<dbReference type="InterPro" id="IPR000718">
    <property type="entry name" value="Peptidase_M13"/>
</dbReference>
<dbReference type="InterPro" id="IPR024079">
    <property type="entry name" value="MetalloPept_cat_dom_sf"/>
</dbReference>
<evidence type="ECO:0000256" key="6">
    <source>
        <dbReference type="ARBA" id="ARBA00022833"/>
    </source>
</evidence>
<evidence type="ECO:0000313" key="11">
    <source>
        <dbReference type="EMBL" id="NVD45178.1"/>
    </source>
</evidence>
<keyword evidence="3" id="KW-0645">Protease</keyword>
<evidence type="ECO:0000259" key="9">
    <source>
        <dbReference type="Pfam" id="PF01431"/>
    </source>
</evidence>
<dbReference type="RefSeq" id="WP_176267505.1">
    <property type="nucleotide sequence ID" value="NZ_JABWGV010000003.1"/>
</dbReference>
<evidence type="ECO:0000256" key="3">
    <source>
        <dbReference type="ARBA" id="ARBA00022670"/>
    </source>
</evidence>
<feature type="chain" id="PRO_5032324176" evidence="8">
    <location>
        <begin position="24"/>
        <end position="713"/>
    </location>
</feature>